<protein>
    <recommendedName>
        <fullName evidence="4">PEBP-like protein</fullName>
    </recommendedName>
</protein>
<gene>
    <name evidence="2" type="ORF">BDW02DRAFT_565453</name>
</gene>
<evidence type="ECO:0008006" key="4">
    <source>
        <dbReference type="Google" id="ProtNLM"/>
    </source>
</evidence>
<dbReference type="GO" id="GO:0030414">
    <property type="term" value="F:peptidase inhibitor activity"/>
    <property type="evidence" value="ECO:0007669"/>
    <property type="project" value="TreeGrafter"/>
</dbReference>
<evidence type="ECO:0000313" key="3">
    <source>
        <dbReference type="Proteomes" id="UP000800040"/>
    </source>
</evidence>
<feature type="region of interest" description="Disordered" evidence="1">
    <location>
        <begin position="117"/>
        <end position="148"/>
    </location>
</feature>
<dbReference type="GO" id="GO:0030162">
    <property type="term" value="P:regulation of proteolysis"/>
    <property type="evidence" value="ECO:0007669"/>
    <property type="project" value="TreeGrafter"/>
</dbReference>
<dbReference type="EMBL" id="ML975256">
    <property type="protein sequence ID" value="KAF1837949.1"/>
    <property type="molecule type" value="Genomic_DNA"/>
</dbReference>
<dbReference type="InterPro" id="IPR035810">
    <property type="entry name" value="PEBP_euk"/>
</dbReference>
<dbReference type="OrthoDB" id="2506647at2759"/>
<feature type="compositionally biased region" description="Low complexity" evidence="1">
    <location>
        <begin position="117"/>
        <end position="127"/>
    </location>
</feature>
<keyword evidence="3" id="KW-1185">Reference proteome</keyword>
<name>A0A6A5KQS9_9PLEO</name>
<dbReference type="Pfam" id="PF01161">
    <property type="entry name" value="PBP"/>
    <property type="match status" value="1"/>
</dbReference>
<dbReference type="AlphaFoldDB" id="A0A6A5KQS9"/>
<organism evidence="2 3">
    <name type="scientific">Decorospora gaudefroyi</name>
    <dbReference type="NCBI Taxonomy" id="184978"/>
    <lineage>
        <taxon>Eukaryota</taxon>
        <taxon>Fungi</taxon>
        <taxon>Dikarya</taxon>
        <taxon>Ascomycota</taxon>
        <taxon>Pezizomycotina</taxon>
        <taxon>Dothideomycetes</taxon>
        <taxon>Pleosporomycetidae</taxon>
        <taxon>Pleosporales</taxon>
        <taxon>Pleosporineae</taxon>
        <taxon>Pleosporaceae</taxon>
        <taxon>Decorospora</taxon>
    </lineage>
</organism>
<dbReference type="InterPro" id="IPR008914">
    <property type="entry name" value="PEBP"/>
</dbReference>
<dbReference type="GO" id="GO:0005543">
    <property type="term" value="F:phospholipid binding"/>
    <property type="evidence" value="ECO:0007669"/>
    <property type="project" value="TreeGrafter"/>
</dbReference>
<feature type="compositionally biased region" description="Gly residues" evidence="1">
    <location>
        <begin position="136"/>
        <end position="148"/>
    </location>
</feature>
<dbReference type="Proteomes" id="UP000800040">
    <property type="component" value="Unassembled WGS sequence"/>
</dbReference>
<dbReference type="PANTHER" id="PTHR11362:SF148">
    <property type="entry name" value="CARBOXYPEPTIDASE Y INHIBITOR"/>
    <property type="match status" value="1"/>
</dbReference>
<reference evidence="2" key="1">
    <citation type="submission" date="2020-01" db="EMBL/GenBank/DDBJ databases">
        <authorList>
            <consortium name="DOE Joint Genome Institute"/>
            <person name="Haridas S."/>
            <person name="Albert R."/>
            <person name="Binder M."/>
            <person name="Bloem J."/>
            <person name="Labutti K."/>
            <person name="Salamov A."/>
            <person name="Andreopoulos B."/>
            <person name="Baker S.E."/>
            <person name="Barry K."/>
            <person name="Bills G."/>
            <person name="Bluhm B.H."/>
            <person name="Cannon C."/>
            <person name="Castanera R."/>
            <person name="Culley D.E."/>
            <person name="Daum C."/>
            <person name="Ezra D."/>
            <person name="Gonzalez J.B."/>
            <person name="Henrissat B."/>
            <person name="Kuo A."/>
            <person name="Liang C."/>
            <person name="Lipzen A."/>
            <person name="Lutzoni F."/>
            <person name="Magnuson J."/>
            <person name="Mondo S."/>
            <person name="Nolan M."/>
            <person name="Ohm R."/>
            <person name="Pangilinan J."/>
            <person name="Park H.-J."/>
            <person name="Ramirez L."/>
            <person name="Alfaro M."/>
            <person name="Sun H."/>
            <person name="Tritt A."/>
            <person name="Yoshinaga Y."/>
            <person name="Zwiers L.-H."/>
            <person name="Turgeon B.G."/>
            <person name="Goodwin S.B."/>
            <person name="Spatafora J.W."/>
            <person name="Crous P.W."/>
            <person name="Grigoriev I.V."/>
        </authorList>
    </citation>
    <scope>NUCLEOTIDE SEQUENCE</scope>
    <source>
        <strain evidence="2">P77</strain>
    </source>
</reference>
<dbReference type="CDD" id="cd00866">
    <property type="entry name" value="PEBP_euk"/>
    <property type="match status" value="1"/>
</dbReference>
<evidence type="ECO:0000256" key="1">
    <source>
        <dbReference type="SAM" id="MobiDB-lite"/>
    </source>
</evidence>
<evidence type="ECO:0000313" key="2">
    <source>
        <dbReference type="EMBL" id="KAF1837949.1"/>
    </source>
</evidence>
<dbReference type="SUPFAM" id="SSF49777">
    <property type="entry name" value="PEBP-like"/>
    <property type="match status" value="1"/>
</dbReference>
<dbReference type="PANTHER" id="PTHR11362">
    <property type="entry name" value="PHOSPHATIDYLETHANOLAMINE-BINDING PROTEIN"/>
    <property type="match status" value="1"/>
</dbReference>
<dbReference type="InterPro" id="IPR036610">
    <property type="entry name" value="PEBP-like_sf"/>
</dbReference>
<proteinExistence type="predicted"/>
<dbReference type="Gene3D" id="3.90.280.10">
    <property type="entry name" value="PEBP-like"/>
    <property type="match status" value="1"/>
</dbReference>
<dbReference type="GO" id="GO:0046578">
    <property type="term" value="P:regulation of Ras protein signal transduction"/>
    <property type="evidence" value="ECO:0007669"/>
    <property type="project" value="TreeGrafter"/>
</dbReference>
<accession>A0A6A5KQS9</accession>
<sequence length="175" mass="18515">MVDLDVPRNDTRVPLLHWLATNVTRPVPLSANTTGASLVVPSNNSVPYLQPSPPVGDIPHSYTFILMQQPRNFTLPEQYSDLADNRVGFNITQFAADANLTMGLAATWMTVQNVTETENENATSTSTFPPARPSETGGGDGDGPLGDGGKLEVGGKAFWAGMSTVLLAGVFAVAL</sequence>